<evidence type="ECO:0000313" key="5">
    <source>
        <dbReference type="EMBL" id="MBL3688701.1"/>
    </source>
</evidence>
<comment type="caution">
    <text evidence="3">Lacks conserved residue(s) required for the propagation of feature annotation.</text>
</comment>
<evidence type="ECO:0000256" key="1">
    <source>
        <dbReference type="ARBA" id="ARBA00022801"/>
    </source>
</evidence>
<feature type="active site" description="For ring-opening step" evidence="3">
    <location>
        <position position="136"/>
    </location>
</feature>
<dbReference type="HAMAP" id="MF_01241">
    <property type="entry name" value="GlcN6P_deamin"/>
    <property type="match status" value="1"/>
</dbReference>
<feature type="active site" description="Proton acceptor; for ring-opening step" evidence="3">
    <location>
        <position position="138"/>
    </location>
</feature>
<protein>
    <recommendedName>
        <fullName evidence="3">Glucosamine-6-phosphate deaminase</fullName>
        <ecNumber evidence="3">3.5.99.6</ecNumber>
    </recommendedName>
    <alternativeName>
        <fullName evidence="3">GlcN6P deaminase</fullName>
        <shortName evidence="3">GNPDA</shortName>
    </alternativeName>
    <alternativeName>
        <fullName evidence="3">Glucosamine-6-phosphate isomerase</fullName>
    </alternativeName>
</protein>
<gene>
    <name evidence="3 5" type="primary">nagB</name>
    <name evidence="5" type="ORF">D3226_01840</name>
</gene>
<comment type="function">
    <text evidence="3">Catalyzes the reversible isomerization-deamination of glucosamine 6-phosphate (GlcN6P) to form fructose 6-phosphate (Fru6P) and ammonium ion.</text>
</comment>
<comment type="pathway">
    <text evidence="3">Amino-sugar metabolism; N-acetylneuraminate degradation; D-fructose 6-phosphate from N-acetylneuraminate: step 5/5.</text>
</comment>
<keyword evidence="3" id="KW-0021">Allosteric enzyme</keyword>
<feature type="site" description="Part of the allosteric site" evidence="3">
    <location>
        <position position="156"/>
    </location>
</feature>
<dbReference type="PROSITE" id="PS01161">
    <property type="entry name" value="GLC_GALNAC_ISOMERASE"/>
    <property type="match status" value="1"/>
</dbReference>
<dbReference type="InterPro" id="IPR018321">
    <property type="entry name" value="Glucosamine6P_isomerase_CS"/>
</dbReference>
<keyword evidence="2 3" id="KW-0119">Carbohydrate metabolism</keyword>
<keyword evidence="6" id="KW-1185">Reference proteome</keyword>
<accession>A0ABS1SP79</accession>
<organism evidence="5 6">
    <name type="scientific">Leucobacter chromiireducens subsp. chromiireducens</name>
    <dbReference type="NCBI Taxonomy" id="660067"/>
    <lineage>
        <taxon>Bacteria</taxon>
        <taxon>Bacillati</taxon>
        <taxon>Actinomycetota</taxon>
        <taxon>Actinomycetes</taxon>
        <taxon>Micrococcales</taxon>
        <taxon>Microbacteriaceae</taxon>
        <taxon>Leucobacter</taxon>
    </lineage>
</organism>
<dbReference type="Pfam" id="PF01182">
    <property type="entry name" value="Glucosamine_iso"/>
    <property type="match status" value="1"/>
</dbReference>
<dbReference type="InterPro" id="IPR004547">
    <property type="entry name" value="Glucosamine6P_isomerase"/>
</dbReference>
<dbReference type="SUPFAM" id="SSF100950">
    <property type="entry name" value="NagB/RpiA/CoA transferase-like"/>
    <property type="match status" value="1"/>
</dbReference>
<evidence type="ECO:0000313" key="6">
    <source>
        <dbReference type="Proteomes" id="UP001646141"/>
    </source>
</evidence>
<evidence type="ECO:0000256" key="3">
    <source>
        <dbReference type="HAMAP-Rule" id="MF_01241"/>
    </source>
</evidence>
<keyword evidence="1 3" id="KW-0378">Hydrolase</keyword>
<sequence>MDVIIVENAAAVAEQAAELIAARIAQKPSAVLGVATGSSPVGTYEALAARVRAGELDCSEVSAFALDEYVGLPLTHPESYHEVIRTTVTEPLGLDPARVNVPDGSAADLEAAGADYERRIGAAGGVDLQLLGIGANGHIGFNEPCSSFASRTRMKTLAPQTREDNARFFDSLDEVPLHCITQGLGTIHDARELLLVAQGEGKADAVAAMIEGPVASICPASALQLHPRATVIVDRAAASKLRLVDYYEHVQRHKPAARETAGV</sequence>
<comment type="caution">
    <text evidence="5">The sequence shown here is derived from an EMBL/GenBank/DDBJ whole genome shotgun (WGS) entry which is preliminary data.</text>
</comment>
<dbReference type="Gene3D" id="3.40.50.1360">
    <property type="match status" value="1"/>
</dbReference>
<comment type="similarity">
    <text evidence="3">Belongs to the glucosamine/galactosamine-6-phosphate isomerase family. NagB subfamily.</text>
</comment>
<dbReference type="NCBIfam" id="NF001684">
    <property type="entry name" value="PRK00443.1-4"/>
    <property type="match status" value="1"/>
</dbReference>
<dbReference type="PANTHER" id="PTHR11280:SF5">
    <property type="entry name" value="GLUCOSAMINE-6-PHOSPHATE ISOMERASE"/>
    <property type="match status" value="1"/>
</dbReference>
<feature type="active site" description="For ring-opening step" evidence="3">
    <location>
        <position position="143"/>
    </location>
</feature>
<dbReference type="CDD" id="cd01399">
    <property type="entry name" value="GlcN6P_deaminase"/>
    <property type="match status" value="1"/>
</dbReference>
<feature type="active site" description="Proton acceptor; for enolization step" evidence="3">
    <location>
        <position position="67"/>
    </location>
</feature>
<name>A0ABS1SP79_9MICO</name>
<proteinExistence type="inferred from homology"/>
<dbReference type="EMBL" id="QYAD01000001">
    <property type="protein sequence ID" value="MBL3688701.1"/>
    <property type="molecule type" value="Genomic_DNA"/>
</dbReference>
<feature type="site" description="Part of the allosteric site" evidence="3">
    <location>
        <position position="153"/>
    </location>
</feature>
<comment type="activity regulation">
    <text evidence="3">Allosterically activated by N-acetylglucosamine 6-phosphate (GlcNAc6P).</text>
</comment>
<dbReference type="InterPro" id="IPR006148">
    <property type="entry name" value="Glc/Gal-6P_isomerase"/>
</dbReference>
<reference evidence="5 6" key="1">
    <citation type="submission" date="2018-09" db="EMBL/GenBank/DDBJ databases">
        <title>Comparative genomics of Leucobacter spp.</title>
        <authorList>
            <person name="Reis A.C."/>
            <person name="Kolvenbach B.A."/>
            <person name="Corvini P.F.X."/>
            <person name="Nunes O.C."/>
        </authorList>
    </citation>
    <scope>NUCLEOTIDE SEQUENCE [LARGE SCALE GENOMIC DNA]</scope>
    <source>
        <strain evidence="5 6">L-1</strain>
    </source>
</reference>
<evidence type="ECO:0000259" key="4">
    <source>
        <dbReference type="Pfam" id="PF01182"/>
    </source>
</evidence>
<dbReference type="RefSeq" id="WP_202380721.1">
    <property type="nucleotide sequence ID" value="NZ_BAAAMA010000003.1"/>
</dbReference>
<feature type="domain" description="Glucosamine/galactosamine-6-phosphate isomerase" evidence="4">
    <location>
        <begin position="9"/>
        <end position="225"/>
    </location>
</feature>
<evidence type="ECO:0000256" key="2">
    <source>
        <dbReference type="ARBA" id="ARBA00023277"/>
    </source>
</evidence>
<dbReference type="PANTHER" id="PTHR11280">
    <property type="entry name" value="GLUCOSAMINE-6-PHOSPHATE ISOMERASE"/>
    <property type="match status" value="1"/>
</dbReference>
<feature type="site" description="Part of the allosteric site" evidence="3">
    <location>
        <position position="155"/>
    </location>
</feature>
<dbReference type="GO" id="GO:0004342">
    <property type="term" value="F:glucosamine-6-phosphate deaminase activity"/>
    <property type="evidence" value="ECO:0007669"/>
    <property type="project" value="UniProtKB-EC"/>
</dbReference>
<dbReference type="Proteomes" id="UP001646141">
    <property type="component" value="Unassembled WGS sequence"/>
</dbReference>
<dbReference type="EC" id="3.5.99.6" evidence="3"/>
<dbReference type="NCBIfam" id="TIGR00502">
    <property type="entry name" value="nagB"/>
    <property type="match status" value="1"/>
</dbReference>
<feature type="site" description="Part of the allosteric site" evidence="3">
    <location>
        <position position="146"/>
    </location>
</feature>
<dbReference type="InterPro" id="IPR037171">
    <property type="entry name" value="NagB/RpiA_transferase-like"/>
</dbReference>
<comment type="catalytic activity">
    <reaction evidence="3">
        <text>alpha-D-glucosamine 6-phosphate + H2O = beta-D-fructose 6-phosphate + NH4(+)</text>
        <dbReference type="Rhea" id="RHEA:12172"/>
        <dbReference type="ChEBI" id="CHEBI:15377"/>
        <dbReference type="ChEBI" id="CHEBI:28938"/>
        <dbReference type="ChEBI" id="CHEBI:57634"/>
        <dbReference type="ChEBI" id="CHEBI:75989"/>
        <dbReference type="EC" id="3.5.99.6"/>
    </reaction>
</comment>